<reference evidence="3 4" key="1">
    <citation type="journal article" date="2018" name="Elife">
        <title>Functional genomics of lipid metabolism in the oleaginous yeast Rhodosporidium toruloides.</title>
        <authorList>
            <person name="Coradetti S.T."/>
            <person name="Pinel D."/>
            <person name="Geiselman G."/>
            <person name="Ito M."/>
            <person name="Mondo S."/>
            <person name="Reilly M.C."/>
            <person name="Cheng Y.F."/>
            <person name="Bauer S."/>
            <person name="Grigoriev I."/>
            <person name="Gladden J.M."/>
            <person name="Simmons B.A."/>
            <person name="Brem R."/>
            <person name="Arkin A.P."/>
            <person name="Skerker J.M."/>
        </authorList>
    </citation>
    <scope>NUCLEOTIDE SEQUENCE [LARGE SCALE GENOMIC DNA]</scope>
    <source>
        <strain evidence="3 4">NBRC 0880</strain>
    </source>
</reference>
<comment type="caution">
    <text evidence="3">The sequence shown here is derived from an EMBL/GenBank/DDBJ whole genome shotgun (WGS) entry which is preliminary data.</text>
</comment>
<keyword evidence="3" id="KW-0378">Hydrolase</keyword>
<dbReference type="Proteomes" id="UP000239560">
    <property type="component" value="Unassembled WGS sequence"/>
</dbReference>
<dbReference type="InterPro" id="IPR000086">
    <property type="entry name" value="NUDIX_hydrolase_dom"/>
</dbReference>
<dbReference type="SUPFAM" id="SSF55811">
    <property type="entry name" value="Nudix"/>
    <property type="match status" value="1"/>
</dbReference>
<dbReference type="InterPro" id="IPR015797">
    <property type="entry name" value="NUDIX_hydrolase-like_dom_sf"/>
</dbReference>
<protein>
    <submittedName>
        <fullName evidence="3">NUDIX hydrolase domain-like protein</fullName>
    </submittedName>
</protein>
<dbReference type="GO" id="GO:0010945">
    <property type="term" value="F:coenzyme A diphosphatase activity"/>
    <property type="evidence" value="ECO:0007669"/>
    <property type="project" value="InterPro"/>
</dbReference>
<dbReference type="InterPro" id="IPR045121">
    <property type="entry name" value="CoAse"/>
</dbReference>
<name>A0A2T0AEA0_RHOTO</name>
<evidence type="ECO:0000313" key="4">
    <source>
        <dbReference type="Proteomes" id="UP000239560"/>
    </source>
</evidence>
<dbReference type="CDD" id="cd03426">
    <property type="entry name" value="NUDIX_CoAse_Nudt7"/>
    <property type="match status" value="1"/>
</dbReference>
<dbReference type="OrthoDB" id="10260614at2759"/>
<gene>
    <name evidence="3" type="ORF">AAT19DRAFT_13350</name>
</gene>
<feature type="compositionally biased region" description="Polar residues" evidence="1">
    <location>
        <begin position="1"/>
        <end position="14"/>
    </location>
</feature>
<dbReference type="PANTHER" id="PTHR12992:SF45">
    <property type="entry name" value="NUDIX HYDROLASE DOMAIN-CONTAINING PROTEIN"/>
    <property type="match status" value="1"/>
</dbReference>
<dbReference type="GO" id="GO:0015938">
    <property type="term" value="P:coenzyme A catabolic process"/>
    <property type="evidence" value="ECO:0007669"/>
    <property type="project" value="TreeGrafter"/>
</dbReference>
<feature type="region of interest" description="Disordered" evidence="1">
    <location>
        <begin position="1"/>
        <end position="23"/>
    </location>
</feature>
<evidence type="ECO:0000256" key="1">
    <source>
        <dbReference type="SAM" id="MobiDB-lite"/>
    </source>
</evidence>
<accession>A0A2T0AEA0</accession>
<evidence type="ECO:0000259" key="2">
    <source>
        <dbReference type="PROSITE" id="PS51462"/>
    </source>
</evidence>
<sequence length="300" mass="34010">MSSPRPAPMTTSTDELGAYSEGELLDDAMSESLSAIEPLSPKSLKAISNLARYKPPPDPYPFPEGRSAVLVCLFGSRSGDNLNVLLSTRSQTLRTYPGQVALPGGKMDDTDINLEATARREAFEEVGLPIDTTRIRYLTSLPPFLARSMMLVTPVVCFVLDYSLKPELNPSEVSDLFSFPLEAFLTANPSHRVFHHPHPEPVLEGKTPYHTVEDYPWFDGRKHRFHAFEAHPQPIVGLTAEILIHVAMLAYKRSPDFLLRAPDEMSQRDLIRRAMKEPKFHEFRRKWREKRPVMEREGKL</sequence>
<feature type="domain" description="Nudix hydrolase" evidence="2">
    <location>
        <begin position="64"/>
        <end position="201"/>
    </location>
</feature>
<dbReference type="PANTHER" id="PTHR12992">
    <property type="entry name" value="NUDIX HYDROLASE"/>
    <property type="match status" value="1"/>
</dbReference>
<organism evidence="3 4">
    <name type="scientific">Rhodotorula toruloides</name>
    <name type="common">Yeast</name>
    <name type="synonym">Rhodosporidium toruloides</name>
    <dbReference type="NCBI Taxonomy" id="5286"/>
    <lineage>
        <taxon>Eukaryota</taxon>
        <taxon>Fungi</taxon>
        <taxon>Dikarya</taxon>
        <taxon>Basidiomycota</taxon>
        <taxon>Pucciniomycotina</taxon>
        <taxon>Microbotryomycetes</taxon>
        <taxon>Sporidiobolales</taxon>
        <taxon>Sporidiobolaceae</taxon>
        <taxon>Rhodotorula</taxon>
    </lineage>
</organism>
<proteinExistence type="predicted"/>
<dbReference type="AlphaFoldDB" id="A0A2T0AEA0"/>
<dbReference type="Pfam" id="PF00293">
    <property type="entry name" value="NUDIX"/>
    <property type="match status" value="1"/>
</dbReference>
<evidence type="ECO:0000313" key="3">
    <source>
        <dbReference type="EMBL" id="PRQ76328.1"/>
    </source>
</evidence>
<dbReference type="PROSITE" id="PS51462">
    <property type="entry name" value="NUDIX"/>
    <property type="match status" value="1"/>
</dbReference>
<dbReference type="Gene3D" id="3.90.79.10">
    <property type="entry name" value="Nucleoside Triphosphate Pyrophosphohydrolase"/>
    <property type="match status" value="1"/>
</dbReference>
<dbReference type="EMBL" id="LCTV02000003">
    <property type="protein sequence ID" value="PRQ76328.1"/>
    <property type="molecule type" value="Genomic_DNA"/>
</dbReference>